<comment type="domain">
    <text evidence="7">Comprises of two domains. The C-terminal domain contains the binding site for glutamine and catalyzes the hydrolysis of this substrate to glutamate and ammonia. The N-terminal domain is anticipated to bind ATP and cobyrinate and catalyzes the ultimate synthesis of the diamide product. The ammonia produced via the glutaminase domain is probably translocated to the adjacent domain via a molecular tunnel, where it reacts with an activated intermediate.</text>
</comment>
<dbReference type="EMBL" id="AP023366">
    <property type="protein sequence ID" value="BCJ86098.1"/>
    <property type="molecule type" value="Genomic_DNA"/>
</dbReference>
<keyword evidence="2 7" id="KW-0436">Ligase</keyword>
<feature type="domain" description="CobQ/CobB/MinD/ParA nucleotide binding" evidence="9">
    <location>
        <begin position="41"/>
        <end position="227"/>
    </location>
</feature>
<dbReference type="HAMAP" id="MF_00027">
    <property type="entry name" value="CobB_CbiA"/>
    <property type="match status" value="1"/>
</dbReference>
<dbReference type="PROSITE" id="PS51274">
    <property type="entry name" value="GATASE_COBBQ"/>
    <property type="match status" value="1"/>
</dbReference>
<evidence type="ECO:0000313" key="11">
    <source>
        <dbReference type="EMBL" id="BCJ86098.1"/>
    </source>
</evidence>
<dbReference type="UniPathway" id="UPA00148">
    <property type="reaction ID" value="UER00231"/>
</dbReference>
<reference evidence="11 12" key="1">
    <citation type="submission" date="2020-08" db="EMBL/GenBank/DDBJ databases">
        <title>Complete Genome Sequence of Effusibacillus dendaii Strain skT53, Isolated from Farmland soil.</title>
        <authorList>
            <person name="Konishi T."/>
            <person name="Kawasaki H."/>
        </authorList>
    </citation>
    <scope>NUCLEOTIDE SEQUENCE [LARGE SCALE GENOMIC DNA]</scope>
    <source>
        <strain evidence="12">skT53</strain>
    </source>
</reference>
<evidence type="ECO:0000256" key="6">
    <source>
        <dbReference type="ARBA" id="ARBA00022962"/>
    </source>
</evidence>
<accession>A0A7I8D7H1</accession>
<feature type="site" description="Increases nucleophilicity of active site Cys" evidence="7">
    <location>
        <position position="471"/>
    </location>
</feature>
<dbReference type="NCBIfam" id="NF002204">
    <property type="entry name" value="PRK01077.1"/>
    <property type="match status" value="1"/>
</dbReference>
<evidence type="ECO:0000259" key="10">
    <source>
        <dbReference type="Pfam" id="PF07685"/>
    </source>
</evidence>
<dbReference type="CDD" id="cd03130">
    <property type="entry name" value="GATase1_CobB"/>
    <property type="match status" value="1"/>
</dbReference>
<dbReference type="EC" id="6.3.5.11" evidence="7"/>
<comment type="cofactor">
    <cofactor evidence="1 7">
        <name>Mg(2+)</name>
        <dbReference type="ChEBI" id="CHEBI:18420"/>
    </cofactor>
</comment>
<comment type="miscellaneous">
    <text evidence="7">The a and c carboxylates of cobyrinate are activated for nucleophilic attack via formation of a phosphorylated intermediate by ATP. CbiA catalyzes first the amidation of the c-carboxylate, and then that of the a-carboxylate.</text>
</comment>
<feature type="region of interest" description="Disordered" evidence="8">
    <location>
        <begin position="1"/>
        <end position="36"/>
    </location>
</feature>
<feature type="active site" description="Nucleophile" evidence="7">
    <location>
        <position position="369"/>
    </location>
</feature>
<dbReference type="InterPro" id="IPR029062">
    <property type="entry name" value="Class_I_gatase-like"/>
</dbReference>
<dbReference type="PANTHER" id="PTHR43873:SF1">
    <property type="entry name" value="COBYRINATE A,C-DIAMIDE SYNTHASE"/>
    <property type="match status" value="1"/>
</dbReference>
<dbReference type="SUPFAM" id="SSF52540">
    <property type="entry name" value="P-loop containing nucleoside triphosphate hydrolases"/>
    <property type="match status" value="1"/>
</dbReference>
<evidence type="ECO:0000256" key="5">
    <source>
        <dbReference type="ARBA" id="ARBA00022842"/>
    </source>
</evidence>
<dbReference type="Proteomes" id="UP000593802">
    <property type="component" value="Chromosome"/>
</dbReference>
<dbReference type="GO" id="GO:0009236">
    <property type="term" value="P:cobalamin biosynthetic process"/>
    <property type="evidence" value="ECO:0007669"/>
    <property type="project" value="UniProtKB-UniRule"/>
</dbReference>
<comment type="catalytic activity">
    <reaction evidence="7">
        <text>cob(II)yrinate + 2 L-glutamine + 2 ATP + 2 H2O = cob(II)yrinate a,c diamide + 2 L-glutamate + 2 ADP + 2 phosphate + 2 H(+)</text>
        <dbReference type="Rhea" id="RHEA:26289"/>
        <dbReference type="ChEBI" id="CHEBI:15377"/>
        <dbReference type="ChEBI" id="CHEBI:15378"/>
        <dbReference type="ChEBI" id="CHEBI:29985"/>
        <dbReference type="ChEBI" id="CHEBI:30616"/>
        <dbReference type="ChEBI" id="CHEBI:43474"/>
        <dbReference type="ChEBI" id="CHEBI:58359"/>
        <dbReference type="ChEBI" id="CHEBI:58537"/>
        <dbReference type="ChEBI" id="CHEBI:58894"/>
        <dbReference type="ChEBI" id="CHEBI:456216"/>
        <dbReference type="EC" id="6.3.5.11"/>
    </reaction>
</comment>
<evidence type="ECO:0000256" key="2">
    <source>
        <dbReference type="ARBA" id="ARBA00022598"/>
    </source>
</evidence>
<dbReference type="SUPFAM" id="SSF52317">
    <property type="entry name" value="Class I glutamine amidotransferase-like"/>
    <property type="match status" value="1"/>
</dbReference>
<dbReference type="InterPro" id="IPR027417">
    <property type="entry name" value="P-loop_NTPase"/>
</dbReference>
<name>A0A7I8D7H1_9BACL</name>
<dbReference type="NCBIfam" id="TIGR00379">
    <property type="entry name" value="cobB"/>
    <property type="match status" value="1"/>
</dbReference>
<comment type="pathway">
    <text evidence="7">Cofactor biosynthesis; adenosylcobalamin biosynthesis; cob(II)yrinate a,c-diamide from sirohydrochlorin (anaerobic route): step 10/10.</text>
</comment>
<keyword evidence="6 7" id="KW-0315">Glutamine amidotransferase</keyword>
<feature type="domain" description="CobB/CobQ-like glutamine amidotransferase" evidence="10">
    <location>
        <begin position="286"/>
        <end position="476"/>
    </location>
</feature>
<keyword evidence="7" id="KW-0169">Cobalamin biosynthesis</keyword>
<sequence>MSRTGDSRIPGASGAAAGGEWIAAPGSGRPTAAQNSRVPRLVVAGTGSGAGKTTVTVGLMAAFRKKGVVVQGFKVGPDYIDPSYHTAVTGRQSRNLDTWMLTHDVMRECFLRAAESADLAVIEGVMGFYDGKNPLNDQGSTAEVGKLLDAPVVLVLNAQSMARSAAAIVLGFQKMDPACRIVGVIANKVGSKGHFEIVKAAIEQECGIPCLGYLERDDAITLPERHLGLIPAVERGELNGLFDRLADKVSSTIDLEQLARLAADVSELEPPSVSLFPAEKQEPRVRIAVARDSAFNFYYPENLELLESFGAELVYFSPLTDEHLPNRIDGLYIGGGFPEEFAAKLSGKTCLFEEIRQAHADNMPIYAECGGLMFLCRKLTDRAGHSFPMVGLLPASVQMQARLAELGYREAAAAQDHLLLQAGEHAKGHEFHYSLLTPEVDPYPWAWRLSGRKGETPEGYAAGNLLASYTHLHFASNLNVVQSFIKRCEAYRKNY</sequence>
<keyword evidence="5 7" id="KW-0460">Magnesium</keyword>
<dbReference type="InterPro" id="IPR004484">
    <property type="entry name" value="CbiA/CobB_synth"/>
</dbReference>
<dbReference type="InterPro" id="IPR002586">
    <property type="entry name" value="CobQ/CobB/MinD/ParA_Nub-bd_dom"/>
</dbReference>
<dbReference type="RefSeq" id="WP_200760135.1">
    <property type="nucleotide sequence ID" value="NZ_AP023366.1"/>
</dbReference>
<keyword evidence="4 7" id="KW-0067">ATP-binding</keyword>
<organism evidence="11 12">
    <name type="scientific">Effusibacillus dendaii</name>
    <dbReference type="NCBI Taxonomy" id="2743772"/>
    <lineage>
        <taxon>Bacteria</taxon>
        <taxon>Bacillati</taxon>
        <taxon>Bacillota</taxon>
        <taxon>Bacilli</taxon>
        <taxon>Bacillales</taxon>
        <taxon>Alicyclobacillaceae</taxon>
        <taxon>Effusibacillus</taxon>
    </lineage>
</organism>
<dbReference type="Gene3D" id="3.40.50.300">
    <property type="entry name" value="P-loop containing nucleotide triphosphate hydrolases"/>
    <property type="match status" value="2"/>
</dbReference>
<evidence type="ECO:0000256" key="7">
    <source>
        <dbReference type="HAMAP-Rule" id="MF_00027"/>
    </source>
</evidence>
<evidence type="ECO:0000256" key="3">
    <source>
        <dbReference type="ARBA" id="ARBA00022741"/>
    </source>
</evidence>
<dbReference type="InterPro" id="IPR011698">
    <property type="entry name" value="GATase_3"/>
</dbReference>
<comment type="function">
    <text evidence="7">Catalyzes the ATP-dependent amidation of the two carboxylate groups at positions a and c of cobyrinate, using either L-glutamine or ammonia as the nitrogen source.</text>
</comment>
<evidence type="ECO:0000259" key="9">
    <source>
        <dbReference type="Pfam" id="PF01656"/>
    </source>
</evidence>
<dbReference type="Gene3D" id="3.40.50.880">
    <property type="match status" value="1"/>
</dbReference>
<evidence type="ECO:0000256" key="8">
    <source>
        <dbReference type="SAM" id="MobiDB-lite"/>
    </source>
</evidence>
<dbReference type="Pfam" id="PF07685">
    <property type="entry name" value="GATase_3"/>
    <property type="match status" value="1"/>
</dbReference>
<keyword evidence="12" id="KW-1185">Reference proteome</keyword>
<proteinExistence type="inferred from homology"/>
<dbReference type="GO" id="GO:0005524">
    <property type="term" value="F:ATP binding"/>
    <property type="evidence" value="ECO:0007669"/>
    <property type="project" value="UniProtKB-UniRule"/>
</dbReference>
<dbReference type="Pfam" id="PF01656">
    <property type="entry name" value="CbiA"/>
    <property type="match status" value="1"/>
</dbReference>
<dbReference type="CDD" id="cd05388">
    <property type="entry name" value="CobB_N"/>
    <property type="match status" value="1"/>
</dbReference>
<gene>
    <name evidence="7 11" type="primary">cbiA</name>
    <name evidence="11" type="ORF">skT53_10830</name>
</gene>
<evidence type="ECO:0000313" key="12">
    <source>
        <dbReference type="Proteomes" id="UP000593802"/>
    </source>
</evidence>
<dbReference type="PANTHER" id="PTHR43873">
    <property type="entry name" value="COBYRINATE A,C-DIAMIDE SYNTHASE"/>
    <property type="match status" value="1"/>
</dbReference>
<protein>
    <recommendedName>
        <fullName evidence="7">Cobyrinate a,c-diamide synthase</fullName>
        <ecNumber evidence="7">6.3.5.11</ecNumber>
    </recommendedName>
    <alternativeName>
        <fullName evidence="7">Cobyrinic acid a,c-diamide synthetase</fullName>
    </alternativeName>
</protein>
<dbReference type="AlphaFoldDB" id="A0A7I8D7H1"/>
<evidence type="ECO:0000256" key="4">
    <source>
        <dbReference type="ARBA" id="ARBA00022840"/>
    </source>
</evidence>
<evidence type="ECO:0000256" key="1">
    <source>
        <dbReference type="ARBA" id="ARBA00001946"/>
    </source>
</evidence>
<comment type="similarity">
    <text evidence="7">Belongs to the CobB/CbiA family.</text>
</comment>
<keyword evidence="3 7" id="KW-0547">Nucleotide-binding</keyword>
<dbReference type="KEGG" id="eff:skT53_10830"/>
<dbReference type="GO" id="GO:0042242">
    <property type="term" value="F:cobyrinic acid a,c-diamide synthase activity"/>
    <property type="evidence" value="ECO:0007669"/>
    <property type="project" value="UniProtKB-UniRule"/>
</dbReference>